<dbReference type="GO" id="GO:0008380">
    <property type="term" value="P:RNA splicing"/>
    <property type="evidence" value="ECO:0007669"/>
    <property type="project" value="UniProtKB-KW"/>
</dbReference>
<dbReference type="OrthoDB" id="1749483at2759"/>
<keyword evidence="7" id="KW-1185">Reference proteome</keyword>
<proteinExistence type="predicted"/>
<dbReference type="PROSITE" id="PS50102">
    <property type="entry name" value="RRM"/>
    <property type="match status" value="1"/>
</dbReference>
<dbReference type="SUPFAM" id="SSF54928">
    <property type="entry name" value="RNA-binding domain, RBD"/>
    <property type="match status" value="1"/>
</dbReference>
<dbReference type="Gramene" id="ESW34438">
    <property type="protein sequence ID" value="ESW34438"/>
    <property type="gene ID" value="PHAVU_001G152700g"/>
</dbReference>
<dbReference type="EMBL" id="CM002288">
    <property type="protein sequence ID" value="ESW34438.1"/>
    <property type="molecule type" value="Genomic_DNA"/>
</dbReference>
<evidence type="ECO:0000256" key="3">
    <source>
        <dbReference type="ARBA" id="ARBA00023187"/>
    </source>
</evidence>
<evidence type="ECO:0000256" key="1">
    <source>
        <dbReference type="ARBA" id="ARBA00022664"/>
    </source>
</evidence>
<evidence type="ECO:0000313" key="6">
    <source>
        <dbReference type="EMBL" id="ESW34438.1"/>
    </source>
</evidence>
<gene>
    <name evidence="6" type="ORF">PHAVU_001G152700g</name>
</gene>
<evidence type="ECO:0000313" key="7">
    <source>
        <dbReference type="Proteomes" id="UP000000226"/>
    </source>
</evidence>
<dbReference type="InterPro" id="IPR012677">
    <property type="entry name" value="Nucleotide-bd_a/b_plait_sf"/>
</dbReference>
<dbReference type="GO" id="GO:0006397">
    <property type="term" value="P:mRNA processing"/>
    <property type="evidence" value="ECO:0007669"/>
    <property type="project" value="UniProtKB-KW"/>
</dbReference>
<dbReference type="GO" id="GO:0005681">
    <property type="term" value="C:spliceosomal complex"/>
    <property type="evidence" value="ECO:0007669"/>
    <property type="project" value="UniProtKB-KW"/>
</dbReference>
<dbReference type="STRING" id="3885.V7CYG8"/>
<dbReference type="InterPro" id="IPR050907">
    <property type="entry name" value="SRSF"/>
</dbReference>
<evidence type="ECO:0000259" key="5">
    <source>
        <dbReference type="PROSITE" id="PS50102"/>
    </source>
</evidence>
<name>V7CYG8_PHAVU</name>
<dbReference type="Gene3D" id="3.30.70.330">
    <property type="match status" value="1"/>
</dbReference>
<dbReference type="GO" id="GO:0003723">
    <property type="term" value="F:RNA binding"/>
    <property type="evidence" value="ECO:0007669"/>
    <property type="project" value="UniProtKB-UniRule"/>
</dbReference>
<dbReference type="CDD" id="cd00590">
    <property type="entry name" value="RRM_SF"/>
    <property type="match status" value="1"/>
</dbReference>
<reference evidence="7" key="1">
    <citation type="journal article" date="2014" name="Nat. Genet.">
        <title>A reference genome for common bean and genome-wide analysis of dual domestications.</title>
        <authorList>
            <person name="Schmutz J."/>
            <person name="McClean P.E."/>
            <person name="Mamidi S."/>
            <person name="Wu G.A."/>
            <person name="Cannon S.B."/>
            <person name="Grimwood J."/>
            <person name="Jenkins J."/>
            <person name="Shu S."/>
            <person name="Song Q."/>
            <person name="Chavarro C."/>
            <person name="Torres-Torres M."/>
            <person name="Geffroy V."/>
            <person name="Moghaddam S.M."/>
            <person name="Gao D."/>
            <person name="Abernathy B."/>
            <person name="Barry K."/>
            <person name="Blair M."/>
            <person name="Brick M.A."/>
            <person name="Chovatia M."/>
            <person name="Gepts P."/>
            <person name="Goodstein D.M."/>
            <person name="Gonzales M."/>
            <person name="Hellsten U."/>
            <person name="Hyten D.L."/>
            <person name="Jia G."/>
            <person name="Kelly J.D."/>
            <person name="Kudrna D."/>
            <person name="Lee R."/>
            <person name="Richard M.M."/>
            <person name="Miklas P.N."/>
            <person name="Osorno J.M."/>
            <person name="Rodrigues J."/>
            <person name="Thareau V."/>
            <person name="Urrea C.A."/>
            <person name="Wang M."/>
            <person name="Yu Y."/>
            <person name="Zhang M."/>
            <person name="Wing R.A."/>
            <person name="Cregan P.B."/>
            <person name="Rokhsar D.S."/>
            <person name="Jackson S.A."/>
        </authorList>
    </citation>
    <scope>NUCLEOTIDE SEQUENCE [LARGE SCALE GENOMIC DNA]</scope>
    <source>
        <strain evidence="7">cv. G19833</strain>
    </source>
</reference>
<keyword evidence="3" id="KW-0508">mRNA splicing</keyword>
<dbReference type="InterPro" id="IPR035979">
    <property type="entry name" value="RBD_domain_sf"/>
</dbReference>
<dbReference type="Pfam" id="PF00076">
    <property type="entry name" value="RRM_1"/>
    <property type="match status" value="1"/>
</dbReference>
<accession>V7CYG8</accession>
<dbReference type="SMR" id="V7CYG8"/>
<organism evidence="6 7">
    <name type="scientific">Phaseolus vulgaris</name>
    <name type="common">Kidney bean</name>
    <name type="synonym">French bean</name>
    <dbReference type="NCBI Taxonomy" id="3885"/>
    <lineage>
        <taxon>Eukaryota</taxon>
        <taxon>Viridiplantae</taxon>
        <taxon>Streptophyta</taxon>
        <taxon>Embryophyta</taxon>
        <taxon>Tracheophyta</taxon>
        <taxon>Spermatophyta</taxon>
        <taxon>Magnoliopsida</taxon>
        <taxon>eudicotyledons</taxon>
        <taxon>Gunneridae</taxon>
        <taxon>Pentapetalae</taxon>
        <taxon>rosids</taxon>
        <taxon>fabids</taxon>
        <taxon>Fabales</taxon>
        <taxon>Fabaceae</taxon>
        <taxon>Papilionoideae</taxon>
        <taxon>50 kb inversion clade</taxon>
        <taxon>NPAAA clade</taxon>
        <taxon>indigoferoid/millettioid clade</taxon>
        <taxon>Phaseoleae</taxon>
        <taxon>Phaseolus</taxon>
    </lineage>
</organism>
<dbReference type="PANTHER" id="PTHR23147">
    <property type="entry name" value="SERINE/ARGININE RICH SPLICING FACTOR"/>
    <property type="match status" value="1"/>
</dbReference>
<sequence length="675" mass="74417">MADTSFFFTNIPPGHEEKELWNIFQRWGRVLDVFIPKKLNSRKQHFGFVRFHGVRDVCELKRRLDAIWIGLWKLRVNIARYRKKEQPKEVRNQNRRVEGSKKIWSQKEMHRSFAEVVRSGSASSSQGKKSDGEQKEFEVVIPCFKVEVEPSLWLESCFIGRFSELSNFQAVKESVVVGGYGSLNLSYLGENFMLLVGDGETSVVKVIDGNKEWFGDIFDSLVPWDNSFSVTGKVAWVRVRGLPLMFWNRQCFELIGALVGSLSRWMRQLRHERPLSLLDYGSRFQRAGVQMCKCMEWGQLSEGSSEARYLVTNDEGVIESVFSDIGGEGDGVKGNLDLLEDPELVEYFSKVGVDLKKGEVPVLGSQNNEWERLGSQNRAWERMEVGGALNGIQNHVSGGVNEGSSRKEGGWSDEFICVGPTLAQVHLVGFPATCDFGVDGDVSPSGVALGGMTTSNDAVLVSLAPTTTDALPTKGCSSKVEIKVNDDIVLVTSTTTVTTPIGHHLGASPCDEVAAEPVYKDEGLESMGGSAEVADGGELDGVNRSVGKGSVGAVEMVFSAKAAGGKRLGKTLSSSKTNVKNMGKKVAPSSLVGKRLEIIVSSISDNDVRNCNNRYWLENKESEAQKIWNIGKDLGFSFAGKEEVVVKNLQALEARNRDNMLLKRKESVVSDDENN</sequence>
<evidence type="ECO:0000256" key="2">
    <source>
        <dbReference type="ARBA" id="ARBA00022728"/>
    </source>
</evidence>
<evidence type="ECO:0000256" key="4">
    <source>
        <dbReference type="PROSITE-ProRule" id="PRU00176"/>
    </source>
</evidence>
<dbReference type="SMART" id="SM00360">
    <property type="entry name" value="RRM"/>
    <property type="match status" value="1"/>
</dbReference>
<keyword evidence="4" id="KW-0694">RNA-binding</keyword>
<protein>
    <recommendedName>
        <fullName evidence="5">RRM domain-containing protein</fullName>
    </recommendedName>
</protein>
<keyword evidence="2" id="KW-0747">Spliceosome</keyword>
<dbReference type="InterPro" id="IPR000504">
    <property type="entry name" value="RRM_dom"/>
</dbReference>
<dbReference type="Proteomes" id="UP000000226">
    <property type="component" value="Chromosome 1"/>
</dbReference>
<dbReference type="AlphaFoldDB" id="V7CYG8"/>
<feature type="domain" description="RRM" evidence="5">
    <location>
        <begin position="4"/>
        <end position="81"/>
    </location>
</feature>
<keyword evidence="1" id="KW-0507">mRNA processing</keyword>